<dbReference type="EMBL" id="VUNB01000004">
    <property type="protein sequence ID" value="MST69177.1"/>
    <property type="molecule type" value="Genomic_DNA"/>
</dbReference>
<evidence type="ECO:0000256" key="2">
    <source>
        <dbReference type="PIRSR" id="PIRSR033579-3"/>
    </source>
</evidence>
<dbReference type="InterPro" id="IPR010388">
    <property type="entry name" value="Anaerobic_Co-chelatase"/>
</dbReference>
<dbReference type="RefSeq" id="WP_154572641.1">
    <property type="nucleotide sequence ID" value="NZ_VUNB01000004.1"/>
</dbReference>
<dbReference type="PIRSF" id="PIRSF033579">
    <property type="entry name" value="Anaer_Co_chel"/>
    <property type="match status" value="1"/>
</dbReference>
<accession>A0A6A8MCE2</accession>
<evidence type="ECO:0000256" key="1">
    <source>
        <dbReference type="PIRSR" id="PIRSR033579-1"/>
    </source>
</evidence>
<feature type="binding site" evidence="2">
    <location>
        <position position="218"/>
    </location>
    <ligand>
        <name>Co(2+)</name>
        <dbReference type="ChEBI" id="CHEBI:48828"/>
    </ligand>
</feature>
<sequence length="270" mass="30210">MSKVSTERNTDCEKKGLVVISFGTSCRESRIKTINAIEKDLRKAFPDRLFCSGWTSHMLTAKVRKNEGSEVMTAEEAVKFMEREGITDLLVQPTHLTEGIENKRLREILEKSSIKTIRLGRPLLTGESDLIDTGKAISQIFSEIHENQVVALMGHGSPDRENTIYLELENKVRTMGRKDIFIGTVEGNPGIEHIKEGIRASRAGKVLLAPLMVVAGDHAINDLAGDKETSWKTEIMKMGCDTFPYLHGLGESEEIRQIYIKHAQEAECIK</sequence>
<name>A0A6A8MCE2_9FIRM</name>
<dbReference type="GO" id="GO:0016852">
    <property type="term" value="F:sirohydrochlorin cobaltochelatase activity"/>
    <property type="evidence" value="ECO:0007669"/>
    <property type="project" value="InterPro"/>
</dbReference>
<feature type="active site" description="Proton acceptor" evidence="1">
    <location>
        <position position="155"/>
    </location>
</feature>
<reference evidence="3" key="1">
    <citation type="submission" date="2019-09" db="EMBL/GenBank/DDBJ databases">
        <title>In-depth cultivation of the pig gut microbiome towards novel bacterial diversity and tailored functional studies.</title>
        <authorList>
            <person name="Wylensek D."/>
            <person name="Hitch T.C.A."/>
            <person name="Clavel T."/>
        </authorList>
    </citation>
    <scope>NUCLEOTIDE SEQUENCE</scope>
    <source>
        <strain evidence="3">RF-744-FAT-WT-3</strain>
    </source>
</reference>
<dbReference type="GO" id="GO:0046872">
    <property type="term" value="F:metal ion binding"/>
    <property type="evidence" value="ECO:0007669"/>
    <property type="project" value="UniProtKB-KW"/>
</dbReference>
<dbReference type="Pfam" id="PF06180">
    <property type="entry name" value="CbiK"/>
    <property type="match status" value="1"/>
</dbReference>
<keyword evidence="2" id="KW-0170">Cobalt</keyword>
<comment type="caution">
    <text evidence="3">The sequence shown here is derived from an EMBL/GenBank/DDBJ whole genome shotgun (WGS) entry which is preliminary data.</text>
</comment>
<feature type="binding site" evidence="2">
    <location>
        <position position="155"/>
    </location>
    <ligand>
        <name>Co(2+)</name>
        <dbReference type="ChEBI" id="CHEBI:48828"/>
    </ligand>
</feature>
<proteinExistence type="predicted"/>
<gene>
    <name evidence="3" type="ORF">FYJ66_06175</name>
</gene>
<dbReference type="SUPFAM" id="SSF53800">
    <property type="entry name" value="Chelatase"/>
    <property type="match status" value="1"/>
</dbReference>
<evidence type="ECO:0000313" key="3">
    <source>
        <dbReference type="EMBL" id="MST69177.1"/>
    </source>
</evidence>
<organism evidence="3">
    <name type="scientific">Baileyella intestinalis</name>
    <dbReference type="NCBI Taxonomy" id="2606709"/>
    <lineage>
        <taxon>Bacteria</taxon>
        <taxon>Bacillati</taxon>
        <taxon>Bacillota</taxon>
        <taxon>Clostridia</taxon>
        <taxon>Peptostreptococcales</taxon>
        <taxon>Anaerovoracaceae</taxon>
        <taxon>Baileyella</taxon>
    </lineage>
</organism>
<protein>
    <submittedName>
        <fullName evidence="3">Sirohydrochlorin cobaltochelatase</fullName>
    </submittedName>
</protein>
<dbReference type="GO" id="GO:0019251">
    <property type="term" value="P:anaerobic cobalamin biosynthetic process"/>
    <property type="evidence" value="ECO:0007669"/>
    <property type="project" value="InterPro"/>
</dbReference>
<feature type="binding site" evidence="2">
    <location>
        <position position="186"/>
    </location>
    <ligand>
        <name>Co(2+)</name>
        <dbReference type="ChEBI" id="CHEBI:48828"/>
    </ligand>
</feature>
<dbReference type="AlphaFoldDB" id="A0A6A8MCE2"/>
<dbReference type="PROSITE" id="PS51257">
    <property type="entry name" value="PROKAR_LIPOPROTEIN"/>
    <property type="match status" value="1"/>
</dbReference>
<keyword evidence="2" id="KW-0479">Metal-binding</keyword>
<dbReference type="Gene3D" id="3.40.50.1400">
    <property type="match status" value="2"/>
</dbReference>
<dbReference type="CDD" id="cd03413">
    <property type="entry name" value="CbiK_C"/>
    <property type="match status" value="1"/>
</dbReference>